<dbReference type="AlphaFoldDB" id="A0A9N8HCY4"/>
<name>A0A9N8HCY4_9STRA</name>
<reference evidence="1" key="1">
    <citation type="submission" date="2020-06" db="EMBL/GenBank/DDBJ databases">
        <authorList>
            <consortium name="Plant Systems Biology data submission"/>
        </authorList>
    </citation>
    <scope>NUCLEOTIDE SEQUENCE</scope>
    <source>
        <strain evidence="1">D6</strain>
    </source>
</reference>
<dbReference type="Proteomes" id="UP001153069">
    <property type="component" value="Unassembled WGS sequence"/>
</dbReference>
<accession>A0A9N8HCY4</accession>
<protein>
    <submittedName>
        <fullName evidence="1">Inherit from COG: Hemolysin-type calcium-binding</fullName>
    </submittedName>
</protein>
<sequence>MQTVKSTTKGATKRAGRLCLVLKVGVLLVLCLLLHLRALAQYIQLLDQEEPVISDAPPEPKSPVETVRAASVVVDSNTSTSTGSSGKFPSLSSIVSVQNDEYDPPDFVHDELCGGCRLIMAAKARGMTCGHLLNKTAEERSISLVEAVPVVAEDRKVCLKCSECTRCLSCPPANKKYWRYDAAAPTIRHAISHTLPSVSVRFRIPESVYQPPTKANEQLQAFFAKPQNVYPTREYYFEYNPSIVVLPPTLKAKLPISQSQKDETVYLASYRLSNLQSCFDTDISLAMIGGDWSNRPETSNLLGLALLRQDLTMIQDVVFRVPDMFVPWVDFRLFILKGQIYLASNCQLIPIWLQETKPPQQPDERGFYPVVIRMKNRFPSPLIVYMHHLPSVCSRYNEDLASAKNLNYFVDAIGNIVVEFQPHDPRVLRHVRPDVIPIKLLAKPDPDVVEYRDAVTPLDNPSFYTREELDVPNRRGFFQGVLTGHRGSTCCIGIDTPSVLLISSSSSQKKTNSTRLLMGIAHVKTPFGRRRLQKVVEPNHYLSRFYAFEPTPPYAIVAYSGLFCLPAVPKAGTHSAHPLTKVPIKSNLTIAGTMYRCPAIHFITGMTVKADDPSRLIIGYGVEDCTSWFIEVDLQEVLGLLVGPPQARGEEDIVKAR</sequence>
<comment type="caution">
    <text evidence="1">The sequence shown here is derived from an EMBL/GenBank/DDBJ whole genome shotgun (WGS) entry which is preliminary data.</text>
</comment>
<gene>
    <name evidence="1" type="ORF">SEMRO_337_G120580.1</name>
</gene>
<keyword evidence="2" id="KW-1185">Reference proteome</keyword>
<evidence type="ECO:0000313" key="2">
    <source>
        <dbReference type="Proteomes" id="UP001153069"/>
    </source>
</evidence>
<dbReference type="EMBL" id="CAICTM010000336">
    <property type="protein sequence ID" value="CAB9508197.1"/>
    <property type="molecule type" value="Genomic_DNA"/>
</dbReference>
<organism evidence="1 2">
    <name type="scientific">Seminavis robusta</name>
    <dbReference type="NCBI Taxonomy" id="568900"/>
    <lineage>
        <taxon>Eukaryota</taxon>
        <taxon>Sar</taxon>
        <taxon>Stramenopiles</taxon>
        <taxon>Ochrophyta</taxon>
        <taxon>Bacillariophyta</taxon>
        <taxon>Bacillariophyceae</taxon>
        <taxon>Bacillariophycidae</taxon>
        <taxon>Naviculales</taxon>
        <taxon>Naviculaceae</taxon>
        <taxon>Seminavis</taxon>
    </lineage>
</organism>
<evidence type="ECO:0000313" key="1">
    <source>
        <dbReference type="EMBL" id="CAB9508197.1"/>
    </source>
</evidence>
<proteinExistence type="predicted"/>
<dbReference type="OrthoDB" id="49543at2759"/>